<sequence length="212" mass="23179">MKGQHWNAQAVGSLLQTATRPSLLVPHVRVSGVDAIDFARLRRSGATAVVFDKDNTITAPYALSIHPPFLHAWQQSISVFGRENVVIVSNSAGSNNDKGHKEALRIQEALGVHVLRHTEKKPGGAHELLAHLNNRPPSEVAVVGDRLLTDVVYANRMGAVSILTTNIITEKGDNSFAIVLRRFEKRVLLPVLELFGVKSPQNSVADRYKSEA</sequence>
<dbReference type="SUPFAM" id="SSF56784">
    <property type="entry name" value="HAD-like"/>
    <property type="match status" value="1"/>
</dbReference>
<dbReference type="EMBL" id="QEAP01000014">
    <property type="protein sequence ID" value="TPX77820.1"/>
    <property type="molecule type" value="Genomic_DNA"/>
</dbReference>
<gene>
    <name evidence="1" type="primary">GEP4</name>
    <name evidence="1" type="ORF">CcCBS67573_g00951</name>
</gene>
<protein>
    <submittedName>
        <fullName evidence="1">Phosphatidylglycerophosphatase</fullName>
    </submittedName>
</protein>
<accession>A0A507FQ36</accession>
<dbReference type="InterPro" id="IPR027706">
    <property type="entry name" value="PGP_Pase"/>
</dbReference>
<dbReference type="InterPro" id="IPR010021">
    <property type="entry name" value="PGPP1/Gep4"/>
</dbReference>
<dbReference type="InterPro" id="IPR023214">
    <property type="entry name" value="HAD_sf"/>
</dbReference>
<dbReference type="NCBIfam" id="TIGR01668">
    <property type="entry name" value="YqeG_hyp_ppase"/>
    <property type="match status" value="1"/>
</dbReference>
<dbReference type="NCBIfam" id="TIGR01662">
    <property type="entry name" value="HAD-SF-IIIA"/>
    <property type="match status" value="1"/>
</dbReference>
<organism evidence="1 2">
    <name type="scientific">Chytriomyces confervae</name>
    <dbReference type="NCBI Taxonomy" id="246404"/>
    <lineage>
        <taxon>Eukaryota</taxon>
        <taxon>Fungi</taxon>
        <taxon>Fungi incertae sedis</taxon>
        <taxon>Chytridiomycota</taxon>
        <taxon>Chytridiomycota incertae sedis</taxon>
        <taxon>Chytridiomycetes</taxon>
        <taxon>Chytridiales</taxon>
        <taxon>Chytriomycetaceae</taxon>
        <taxon>Chytriomyces</taxon>
    </lineage>
</organism>
<dbReference type="InterPro" id="IPR006549">
    <property type="entry name" value="HAD-SF_hydro_IIIA"/>
</dbReference>
<name>A0A507FQ36_9FUNG</name>
<comment type="caution">
    <text evidence="1">The sequence shown here is derived from an EMBL/GenBank/DDBJ whole genome shotgun (WGS) entry which is preliminary data.</text>
</comment>
<dbReference type="Gene3D" id="3.40.50.1000">
    <property type="entry name" value="HAD superfamily/HAD-like"/>
    <property type="match status" value="1"/>
</dbReference>
<evidence type="ECO:0000313" key="2">
    <source>
        <dbReference type="Proteomes" id="UP000320333"/>
    </source>
</evidence>
<dbReference type="GO" id="GO:0008962">
    <property type="term" value="F:phosphatidylglycerophosphatase activity"/>
    <property type="evidence" value="ECO:0007669"/>
    <property type="project" value="InterPro"/>
</dbReference>
<evidence type="ECO:0000313" key="1">
    <source>
        <dbReference type="EMBL" id="TPX77820.1"/>
    </source>
</evidence>
<proteinExistence type="predicted"/>
<dbReference type="Proteomes" id="UP000320333">
    <property type="component" value="Unassembled WGS sequence"/>
</dbReference>
<dbReference type="OrthoDB" id="198652at2759"/>
<reference evidence="1 2" key="1">
    <citation type="journal article" date="2019" name="Sci. Rep.">
        <title>Comparative genomics of chytrid fungi reveal insights into the obligate biotrophic and pathogenic lifestyle of Synchytrium endobioticum.</title>
        <authorList>
            <person name="van de Vossenberg B.T.L.H."/>
            <person name="Warris S."/>
            <person name="Nguyen H.D.T."/>
            <person name="van Gent-Pelzer M.P.E."/>
            <person name="Joly D.L."/>
            <person name="van de Geest H.C."/>
            <person name="Bonants P.J.M."/>
            <person name="Smith D.S."/>
            <person name="Levesque C.A."/>
            <person name="van der Lee T.A.J."/>
        </authorList>
    </citation>
    <scope>NUCLEOTIDE SEQUENCE [LARGE SCALE GENOMIC DNA]</scope>
    <source>
        <strain evidence="1 2">CBS 675.73</strain>
    </source>
</reference>
<dbReference type="STRING" id="246404.A0A507FQ36"/>
<dbReference type="Pfam" id="PF09419">
    <property type="entry name" value="PGP_phosphatase"/>
    <property type="match status" value="1"/>
</dbReference>
<dbReference type="InterPro" id="IPR036412">
    <property type="entry name" value="HAD-like_sf"/>
</dbReference>
<keyword evidence="2" id="KW-1185">Reference proteome</keyword>
<dbReference type="AlphaFoldDB" id="A0A507FQ36"/>